<evidence type="ECO:0000313" key="1">
    <source>
        <dbReference type="EMBL" id="GFO35683.1"/>
    </source>
</evidence>
<evidence type="ECO:0000313" key="2">
    <source>
        <dbReference type="Proteomes" id="UP000735302"/>
    </source>
</evidence>
<reference evidence="1 2" key="1">
    <citation type="journal article" date="2021" name="Elife">
        <title>Chloroplast acquisition without the gene transfer in kleptoplastic sea slugs, Plakobranchus ocellatus.</title>
        <authorList>
            <person name="Maeda T."/>
            <person name="Takahashi S."/>
            <person name="Yoshida T."/>
            <person name="Shimamura S."/>
            <person name="Takaki Y."/>
            <person name="Nagai Y."/>
            <person name="Toyoda A."/>
            <person name="Suzuki Y."/>
            <person name="Arimoto A."/>
            <person name="Ishii H."/>
            <person name="Satoh N."/>
            <person name="Nishiyama T."/>
            <person name="Hasebe M."/>
            <person name="Maruyama T."/>
            <person name="Minagawa J."/>
            <person name="Obokata J."/>
            <person name="Shigenobu S."/>
        </authorList>
    </citation>
    <scope>NUCLEOTIDE SEQUENCE [LARGE SCALE GENOMIC DNA]</scope>
</reference>
<name>A0AAV4CUU6_9GAST</name>
<sequence>MEQPEREGKAKCLRLLGIADAMKCVLETDSDSNMTRVKFDPDSQADLGIANSELHLSGETNAPMEQKFLTPSHTQMDCGAMHSLLERKTKCDIFTPREDVLAKAMAREAPYPFTVREIRYNKPKMSGDFFFIHSSWKEQVELDCV</sequence>
<comment type="caution">
    <text evidence="1">The sequence shown here is derived from an EMBL/GenBank/DDBJ whole genome shotgun (WGS) entry which is preliminary data.</text>
</comment>
<protein>
    <submittedName>
        <fullName evidence="1">Uncharacterized protein</fullName>
    </submittedName>
</protein>
<dbReference type="EMBL" id="BLXT01007004">
    <property type="protein sequence ID" value="GFO35683.1"/>
    <property type="molecule type" value="Genomic_DNA"/>
</dbReference>
<accession>A0AAV4CUU6</accession>
<keyword evidence="2" id="KW-1185">Reference proteome</keyword>
<dbReference type="Proteomes" id="UP000735302">
    <property type="component" value="Unassembled WGS sequence"/>
</dbReference>
<dbReference type="AlphaFoldDB" id="A0AAV4CUU6"/>
<gene>
    <name evidence="1" type="ORF">PoB_006218800</name>
</gene>
<proteinExistence type="predicted"/>
<organism evidence="1 2">
    <name type="scientific">Plakobranchus ocellatus</name>
    <dbReference type="NCBI Taxonomy" id="259542"/>
    <lineage>
        <taxon>Eukaryota</taxon>
        <taxon>Metazoa</taxon>
        <taxon>Spiralia</taxon>
        <taxon>Lophotrochozoa</taxon>
        <taxon>Mollusca</taxon>
        <taxon>Gastropoda</taxon>
        <taxon>Heterobranchia</taxon>
        <taxon>Euthyneura</taxon>
        <taxon>Panpulmonata</taxon>
        <taxon>Sacoglossa</taxon>
        <taxon>Placobranchoidea</taxon>
        <taxon>Plakobranchidae</taxon>
        <taxon>Plakobranchus</taxon>
    </lineage>
</organism>